<dbReference type="InterPro" id="IPR056924">
    <property type="entry name" value="SH3_Tf2-1"/>
</dbReference>
<dbReference type="AlphaFoldDB" id="A0A484LU48"/>
<evidence type="ECO:0000313" key="4">
    <source>
        <dbReference type="Proteomes" id="UP000595140"/>
    </source>
</evidence>
<feature type="region of interest" description="Disordered" evidence="1">
    <location>
        <begin position="123"/>
        <end position="155"/>
    </location>
</feature>
<name>A0A484LU48_9ASTE</name>
<evidence type="ECO:0000256" key="1">
    <source>
        <dbReference type="SAM" id="MobiDB-lite"/>
    </source>
</evidence>
<feature type="domain" description="Tf2-1-like SH3-like" evidence="2">
    <location>
        <begin position="246"/>
        <end position="280"/>
    </location>
</feature>
<gene>
    <name evidence="3" type="ORF">CCAM_LOCUS21691</name>
</gene>
<sequence length="311" mass="35943">MPSSPQNLFQGELAAAQEKLKKEVELMMKQIKELTNSVEIPTFEGRNDPEKFSKWLAKVEDVFTLKDVPEDKKVKLVVAKFQRHASTWWASVASKRKLQGKAKAPKSALEESSFFMVQTPTFAPQFSKPEQPSSQTTETMQPTSPKNVWDKYDDEDYDPIWDEERVKEDEEMFQDAEDNPFWVTEIKEEEQEEKTHEEVVTPDAKTSARDLSSLTVLRTKRVEFLQAPYEKKVEKGHDLKWSIQPGDLVWVHIHKARLFNKRKSKLQPQDDGPFEVLAKAELVRDEKGRYGGSLGLRMQRKMQGICSKRPG</sequence>
<accession>A0A484LU48</accession>
<dbReference type="Pfam" id="PF24626">
    <property type="entry name" value="SH3_Tf2-1"/>
    <property type="match status" value="1"/>
</dbReference>
<dbReference type="PANTHER" id="PTHR35046">
    <property type="entry name" value="ZINC KNUCKLE (CCHC-TYPE) FAMILY PROTEIN"/>
    <property type="match status" value="1"/>
</dbReference>
<organism evidence="3 4">
    <name type="scientific">Cuscuta campestris</name>
    <dbReference type="NCBI Taxonomy" id="132261"/>
    <lineage>
        <taxon>Eukaryota</taxon>
        <taxon>Viridiplantae</taxon>
        <taxon>Streptophyta</taxon>
        <taxon>Embryophyta</taxon>
        <taxon>Tracheophyta</taxon>
        <taxon>Spermatophyta</taxon>
        <taxon>Magnoliopsida</taxon>
        <taxon>eudicotyledons</taxon>
        <taxon>Gunneridae</taxon>
        <taxon>Pentapetalae</taxon>
        <taxon>asterids</taxon>
        <taxon>lamiids</taxon>
        <taxon>Solanales</taxon>
        <taxon>Convolvulaceae</taxon>
        <taxon>Cuscuteae</taxon>
        <taxon>Cuscuta</taxon>
        <taxon>Cuscuta subgen. Grammica</taxon>
        <taxon>Cuscuta sect. Cleistogrammica</taxon>
    </lineage>
</organism>
<keyword evidence="4" id="KW-1185">Reference proteome</keyword>
<dbReference type="PANTHER" id="PTHR35046:SF26">
    <property type="entry name" value="RNA-DIRECTED DNA POLYMERASE"/>
    <property type="match status" value="1"/>
</dbReference>
<dbReference type="EMBL" id="OOIL02002011">
    <property type="protein sequence ID" value="VFQ79915.1"/>
    <property type="molecule type" value="Genomic_DNA"/>
</dbReference>
<proteinExistence type="predicted"/>
<reference evidence="3 4" key="1">
    <citation type="submission" date="2018-04" db="EMBL/GenBank/DDBJ databases">
        <authorList>
            <person name="Vogel A."/>
        </authorList>
    </citation>
    <scope>NUCLEOTIDE SEQUENCE [LARGE SCALE GENOMIC DNA]</scope>
</reference>
<dbReference type="OrthoDB" id="2272416at2759"/>
<dbReference type="Proteomes" id="UP000595140">
    <property type="component" value="Unassembled WGS sequence"/>
</dbReference>
<protein>
    <recommendedName>
        <fullName evidence="2">Tf2-1-like SH3-like domain-containing protein</fullName>
    </recommendedName>
</protein>
<feature type="compositionally biased region" description="Polar residues" evidence="1">
    <location>
        <begin position="123"/>
        <end position="146"/>
    </location>
</feature>
<evidence type="ECO:0000313" key="3">
    <source>
        <dbReference type="EMBL" id="VFQ79915.1"/>
    </source>
</evidence>
<feature type="region of interest" description="Disordered" evidence="1">
    <location>
        <begin position="188"/>
        <end position="210"/>
    </location>
</feature>
<evidence type="ECO:0000259" key="2">
    <source>
        <dbReference type="Pfam" id="PF24626"/>
    </source>
</evidence>